<name>A0A1F4U686_UNCSA</name>
<dbReference type="AlphaFoldDB" id="A0A1F4U686"/>
<evidence type="ECO:0000313" key="1">
    <source>
        <dbReference type="EMBL" id="OGC40330.1"/>
    </source>
</evidence>
<evidence type="ECO:0000313" key="2">
    <source>
        <dbReference type="Proteomes" id="UP000179242"/>
    </source>
</evidence>
<comment type="caution">
    <text evidence="1">The sequence shown here is derived from an EMBL/GenBank/DDBJ whole genome shotgun (WGS) entry which is preliminary data.</text>
</comment>
<dbReference type="Proteomes" id="UP000179242">
    <property type="component" value="Unassembled WGS sequence"/>
</dbReference>
<sequence length="363" mass="37882">MKWIISLLIILTGVSAMALEAIESQAEFMNSVSYKLNLIGRARQLNVLTGVNFVVGEGFLRSVYFSVSALAPIVTSITPGSGQNTAAINITNLAGANFVAGASVKLTKSGETDINAANVSVVNSGTITCTFDLTGAAGGLWNVTVINPDNRSGSLSSAFSVTYPAPQISSVSPDHGFSNAPVNVEVSGSAFRSNAGVKLLKTGEGDLAGTSVVIVSSSKITCIFDITGKTPGIWDLTVVNDDNQSGTLSQAFKIEALDLFLTAPVLSAKNPFNPAEGVTTITYGLSRDANISVYLYNIRGERVWQYDAPSGSDGGRAGTNEIVWSGITGFKSFVSIGVYIVHVVAREGGQAKILGRSKIAIIK</sequence>
<gene>
    <name evidence="1" type="ORF">A2438_03560</name>
</gene>
<organism evidence="1 2">
    <name type="scientific">candidate division WOR-1 bacterium RIFOXYC2_FULL_46_14</name>
    <dbReference type="NCBI Taxonomy" id="1802587"/>
    <lineage>
        <taxon>Bacteria</taxon>
        <taxon>Bacillati</taxon>
        <taxon>Saganbacteria</taxon>
    </lineage>
</organism>
<accession>A0A1F4U686</accession>
<dbReference type="Gene3D" id="2.60.40.10">
    <property type="entry name" value="Immunoglobulins"/>
    <property type="match status" value="2"/>
</dbReference>
<dbReference type="InterPro" id="IPR013783">
    <property type="entry name" value="Ig-like_fold"/>
</dbReference>
<dbReference type="Gene3D" id="2.60.40.4070">
    <property type="match status" value="1"/>
</dbReference>
<dbReference type="SUPFAM" id="SSF81296">
    <property type="entry name" value="E set domains"/>
    <property type="match status" value="2"/>
</dbReference>
<protein>
    <submittedName>
        <fullName evidence="1">Uncharacterized protein</fullName>
    </submittedName>
</protein>
<dbReference type="EMBL" id="MEUJ01000004">
    <property type="protein sequence ID" value="OGC40330.1"/>
    <property type="molecule type" value="Genomic_DNA"/>
</dbReference>
<proteinExistence type="predicted"/>
<dbReference type="InterPro" id="IPR014756">
    <property type="entry name" value="Ig_E-set"/>
</dbReference>
<reference evidence="1 2" key="1">
    <citation type="journal article" date="2016" name="Nat. Commun.">
        <title>Thousands of microbial genomes shed light on interconnected biogeochemical processes in an aquifer system.</title>
        <authorList>
            <person name="Anantharaman K."/>
            <person name="Brown C.T."/>
            <person name="Hug L.A."/>
            <person name="Sharon I."/>
            <person name="Castelle C.J."/>
            <person name="Probst A.J."/>
            <person name="Thomas B.C."/>
            <person name="Singh A."/>
            <person name="Wilkins M.J."/>
            <person name="Karaoz U."/>
            <person name="Brodie E.L."/>
            <person name="Williams K.H."/>
            <person name="Hubbard S.S."/>
            <person name="Banfield J.F."/>
        </authorList>
    </citation>
    <scope>NUCLEOTIDE SEQUENCE [LARGE SCALE GENOMIC DNA]</scope>
</reference>